<gene>
    <name evidence="3" type="ORF">BF93_07710</name>
</gene>
<dbReference type="AlphaFoldDB" id="Z9JYK5"/>
<comment type="caution">
    <text evidence="3">The sequence shown here is derived from an EMBL/GenBank/DDBJ whole genome shotgun (WGS) entry which is preliminary data.</text>
</comment>
<evidence type="ECO:0000256" key="1">
    <source>
        <dbReference type="SAM" id="MobiDB-lite"/>
    </source>
</evidence>
<dbReference type="eggNOG" id="ENOG5030XUK">
    <property type="taxonomic scope" value="Bacteria"/>
</dbReference>
<dbReference type="EMBL" id="JDYK01000002">
    <property type="protein sequence ID" value="EWS82896.1"/>
    <property type="molecule type" value="Genomic_DNA"/>
</dbReference>
<feature type="compositionally biased region" description="Acidic residues" evidence="1">
    <location>
        <begin position="85"/>
        <end position="102"/>
    </location>
</feature>
<dbReference type="Proteomes" id="UP000023067">
    <property type="component" value="Unassembled WGS sequence"/>
</dbReference>
<reference evidence="3 4" key="1">
    <citation type="submission" date="2014-02" db="EMBL/GenBank/DDBJ databases">
        <title>Genome sequence of Brachybacterium phenoliresistens strain W13A50.</title>
        <authorList>
            <person name="Wang X."/>
        </authorList>
    </citation>
    <scope>NUCLEOTIDE SEQUENCE [LARGE SCALE GENOMIC DNA]</scope>
    <source>
        <strain evidence="3 4">W13A50</strain>
    </source>
</reference>
<evidence type="ECO:0000313" key="4">
    <source>
        <dbReference type="Proteomes" id="UP000023067"/>
    </source>
</evidence>
<keyword evidence="2" id="KW-0472">Membrane</keyword>
<sequence>MTERPSARPPHRDDDEIAAEFARILNDEGLALRPGTAPHEPPALPPASSGSADSPPSPTPEEREAHRARARAAHPSSRRLPPESSPEDADDDVLLGDFEPPDPDIAPPSDGAMWAWGALIAGVVMLLLTATTDLLPSWCGPLGGAIAVGGLVALLLRVPRGRDPFDDGAQV</sequence>
<dbReference type="PATRIC" id="fig|396014.3.peg.537"/>
<dbReference type="STRING" id="396014.BF93_07710"/>
<keyword evidence="2" id="KW-1133">Transmembrane helix</keyword>
<keyword evidence="4" id="KW-1185">Reference proteome</keyword>
<accession>Z9JYK5</accession>
<proteinExistence type="predicted"/>
<feature type="transmembrane region" description="Helical" evidence="2">
    <location>
        <begin position="135"/>
        <end position="156"/>
    </location>
</feature>
<feature type="compositionally biased region" description="Basic and acidic residues" evidence="1">
    <location>
        <begin position="1"/>
        <end position="14"/>
    </location>
</feature>
<evidence type="ECO:0008006" key="5">
    <source>
        <dbReference type="Google" id="ProtNLM"/>
    </source>
</evidence>
<feature type="transmembrane region" description="Helical" evidence="2">
    <location>
        <begin position="111"/>
        <end position="129"/>
    </location>
</feature>
<dbReference type="OrthoDB" id="4793783at2"/>
<name>Z9JYK5_9MICO</name>
<protein>
    <recommendedName>
        <fullName evidence="5">DUF308 domain-containing protein</fullName>
    </recommendedName>
</protein>
<dbReference type="HOGENOM" id="CLU_1552344_0_0_11"/>
<evidence type="ECO:0000313" key="3">
    <source>
        <dbReference type="EMBL" id="EWS82896.1"/>
    </source>
</evidence>
<feature type="region of interest" description="Disordered" evidence="1">
    <location>
        <begin position="1"/>
        <end position="109"/>
    </location>
</feature>
<dbReference type="RefSeq" id="WP_038370345.1">
    <property type="nucleotide sequence ID" value="NZ_BAAAOW010000001.1"/>
</dbReference>
<evidence type="ECO:0000256" key="2">
    <source>
        <dbReference type="SAM" id="Phobius"/>
    </source>
</evidence>
<organism evidence="3 4">
    <name type="scientific">Brachybacterium phenoliresistens</name>
    <dbReference type="NCBI Taxonomy" id="396014"/>
    <lineage>
        <taxon>Bacteria</taxon>
        <taxon>Bacillati</taxon>
        <taxon>Actinomycetota</taxon>
        <taxon>Actinomycetes</taxon>
        <taxon>Micrococcales</taxon>
        <taxon>Dermabacteraceae</taxon>
        <taxon>Brachybacterium</taxon>
    </lineage>
</organism>
<keyword evidence="2" id="KW-0812">Transmembrane</keyword>